<protein>
    <submittedName>
        <fullName evidence="2">Uncharacterized protein</fullName>
    </submittedName>
</protein>
<accession>A0ABD0LZI8</accession>
<reference evidence="2 3" key="1">
    <citation type="journal article" date="2023" name="Sci. Data">
        <title>Genome assembly of the Korean intertidal mud-creeper Batillaria attramentaria.</title>
        <authorList>
            <person name="Patra A.K."/>
            <person name="Ho P.T."/>
            <person name="Jun S."/>
            <person name="Lee S.J."/>
            <person name="Kim Y."/>
            <person name="Won Y.J."/>
        </authorList>
    </citation>
    <scope>NUCLEOTIDE SEQUENCE [LARGE SCALE GENOMIC DNA]</scope>
    <source>
        <strain evidence="2">Wonlab-2016</strain>
    </source>
</reference>
<dbReference type="EMBL" id="JACVVK020000015">
    <property type="protein sequence ID" value="KAK7504387.1"/>
    <property type="molecule type" value="Genomic_DNA"/>
</dbReference>
<dbReference type="Proteomes" id="UP001519460">
    <property type="component" value="Unassembled WGS sequence"/>
</dbReference>
<dbReference type="AlphaFoldDB" id="A0ABD0LZI8"/>
<feature type="compositionally biased region" description="Polar residues" evidence="1">
    <location>
        <begin position="8"/>
        <end position="25"/>
    </location>
</feature>
<feature type="non-terminal residue" evidence="2">
    <location>
        <position position="99"/>
    </location>
</feature>
<evidence type="ECO:0000313" key="2">
    <source>
        <dbReference type="EMBL" id="KAK7504387.1"/>
    </source>
</evidence>
<evidence type="ECO:0000313" key="3">
    <source>
        <dbReference type="Proteomes" id="UP001519460"/>
    </source>
</evidence>
<sequence>EVRATENEIGSSHNGGNMESMTLKDQTLGELQPSPLSGDAARKTWMKLAFPQSFNVTSDGSQLSAGPQSCACPRVFDVQGDIVVGFQRPRQAFHSHSGG</sequence>
<feature type="non-terminal residue" evidence="2">
    <location>
        <position position="1"/>
    </location>
</feature>
<evidence type="ECO:0000256" key="1">
    <source>
        <dbReference type="SAM" id="MobiDB-lite"/>
    </source>
</evidence>
<comment type="caution">
    <text evidence="2">The sequence shown here is derived from an EMBL/GenBank/DDBJ whole genome shotgun (WGS) entry which is preliminary data.</text>
</comment>
<proteinExistence type="predicted"/>
<organism evidence="2 3">
    <name type="scientific">Batillaria attramentaria</name>
    <dbReference type="NCBI Taxonomy" id="370345"/>
    <lineage>
        <taxon>Eukaryota</taxon>
        <taxon>Metazoa</taxon>
        <taxon>Spiralia</taxon>
        <taxon>Lophotrochozoa</taxon>
        <taxon>Mollusca</taxon>
        <taxon>Gastropoda</taxon>
        <taxon>Caenogastropoda</taxon>
        <taxon>Sorbeoconcha</taxon>
        <taxon>Cerithioidea</taxon>
        <taxon>Batillariidae</taxon>
        <taxon>Batillaria</taxon>
    </lineage>
</organism>
<name>A0ABD0LZI8_9CAEN</name>
<gene>
    <name evidence="2" type="ORF">BaRGS_00004253</name>
</gene>
<keyword evidence="3" id="KW-1185">Reference proteome</keyword>
<feature type="region of interest" description="Disordered" evidence="1">
    <location>
        <begin position="1"/>
        <end position="38"/>
    </location>
</feature>